<dbReference type="Proteomes" id="UP000639775">
    <property type="component" value="Unassembled WGS sequence"/>
</dbReference>
<accession>A0A967BBK9</accession>
<name>A0A967BBK9_9RHOB</name>
<dbReference type="SUPFAM" id="SSF52402">
    <property type="entry name" value="Adenine nucleotide alpha hydrolases-like"/>
    <property type="match status" value="1"/>
</dbReference>
<dbReference type="EMBL" id="JAAORB010000007">
    <property type="protein sequence ID" value="NHQ74079.1"/>
    <property type="molecule type" value="Genomic_DNA"/>
</dbReference>
<dbReference type="RefSeq" id="WP_167194560.1">
    <property type="nucleotide sequence ID" value="NZ_JAAORB010000007.1"/>
</dbReference>
<protein>
    <submittedName>
        <fullName evidence="1">Uncharacterized protein</fullName>
    </submittedName>
</protein>
<evidence type="ECO:0000313" key="1">
    <source>
        <dbReference type="EMBL" id="NHQ74079.1"/>
    </source>
</evidence>
<keyword evidence="2" id="KW-1185">Reference proteome</keyword>
<evidence type="ECO:0000313" key="2">
    <source>
        <dbReference type="Proteomes" id="UP000639775"/>
    </source>
</evidence>
<gene>
    <name evidence="1" type="ORF">HAT86_06315</name>
</gene>
<dbReference type="AlphaFoldDB" id="A0A967BBK9"/>
<organism evidence="1 2">
    <name type="scientific">Roseovarius gahaiensis</name>
    <dbReference type="NCBI Taxonomy" id="2716691"/>
    <lineage>
        <taxon>Bacteria</taxon>
        <taxon>Pseudomonadati</taxon>
        <taxon>Pseudomonadota</taxon>
        <taxon>Alphaproteobacteria</taxon>
        <taxon>Rhodobacterales</taxon>
        <taxon>Roseobacteraceae</taxon>
        <taxon>Roseovarius</taxon>
    </lineage>
</organism>
<sequence>MYEGFVYAVTMVKDTKMDLSASLAERTCVVKGWSFKDTFRFHFRLSGTETKPCTEWQEARIGEWFLHHCPDLLRHEVYLGDGRYCGVVLGVAVDADGMVLEGAVHLPSCDTLAEVASYLEGLAGRFIALIALDGAVRMYFDPTAGLSAVYSARDQAVASCVHLAINRELKPEPAVRSEDVMQRKSQFIFGETCDADCKRVSANHYLDLETFQLVRHWPKADFSFQAESFDRNGAAHMISQRLTQILGGLSNSYSVALPISAGTDSRILLAAARPHLDRIDSFFVHDIYTVTQFDREGAQMLADELGLELQVIDRRKPIFSEFLNDAEIGSIRERMAIGTSLSFNGIDDLAVRAACLTPSCELVLRGNAAEMSRANKWTPQTVRKPVSDRDGVAALLNVRENQLEDVVAPSRLEKLLLGYAAWRETVPEGARDRLPDLAHIELFMPTGPNNVYYAFTRNFYINPYNDRQILLQTAWFHPLARRRKKLVAKIIANTTPKLDKLPYIRELKQRHKDAKKKGVS</sequence>
<proteinExistence type="predicted"/>
<comment type="caution">
    <text evidence="1">The sequence shown here is derived from an EMBL/GenBank/DDBJ whole genome shotgun (WGS) entry which is preliminary data.</text>
</comment>
<reference evidence="1" key="1">
    <citation type="submission" date="2020-03" db="EMBL/GenBank/DDBJ databases">
        <title>Roseovarius gahaiensis sp. nov., isolated from Gahai Saline Lake, China.</title>
        <authorList>
            <person name="Sun X."/>
        </authorList>
    </citation>
    <scope>NUCLEOTIDE SEQUENCE</scope>
    <source>
        <strain evidence="1">GH877</strain>
    </source>
</reference>